<evidence type="ECO:0000256" key="2">
    <source>
        <dbReference type="ARBA" id="ARBA00022490"/>
    </source>
</evidence>
<reference evidence="5" key="1">
    <citation type="submission" date="2018-05" db="EMBL/GenBank/DDBJ databases">
        <authorList>
            <person name="Datahose"/>
        </authorList>
    </citation>
    <scope>NUCLEOTIDE SEQUENCE</scope>
</reference>
<protein>
    <recommendedName>
        <fullName evidence="4">Protein kinase domain-containing protein</fullName>
    </recommendedName>
</protein>
<dbReference type="InterPro" id="IPR011009">
    <property type="entry name" value="Kinase-like_dom_sf"/>
</dbReference>
<dbReference type="InterPro" id="IPR050588">
    <property type="entry name" value="WNK_Ser-Thr_kinase"/>
</dbReference>
<gene>
    <name evidence="5" type="primary">NRBP1</name>
</gene>
<feature type="domain" description="Protein kinase" evidence="4">
    <location>
        <begin position="22"/>
        <end position="270"/>
    </location>
</feature>
<evidence type="ECO:0000313" key="6">
    <source>
        <dbReference type="Proteomes" id="UP000265100"/>
    </source>
</evidence>
<name>A0AAX7SGD6_ASTCA</name>
<organism evidence="5 6">
    <name type="scientific">Astatotilapia calliptera</name>
    <name type="common">Eastern happy</name>
    <name type="synonym">Chromis callipterus</name>
    <dbReference type="NCBI Taxonomy" id="8154"/>
    <lineage>
        <taxon>Eukaryota</taxon>
        <taxon>Metazoa</taxon>
        <taxon>Chordata</taxon>
        <taxon>Craniata</taxon>
        <taxon>Vertebrata</taxon>
        <taxon>Euteleostomi</taxon>
        <taxon>Actinopterygii</taxon>
        <taxon>Neopterygii</taxon>
        <taxon>Teleostei</taxon>
        <taxon>Neoteleostei</taxon>
        <taxon>Acanthomorphata</taxon>
        <taxon>Ovalentaria</taxon>
        <taxon>Cichlomorphae</taxon>
        <taxon>Cichliformes</taxon>
        <taxon>Cichlidae</taxon>
        <taxon>African cichlids</taxon>
        <taxon>Pseudocrenilabrinae</taxon>
        <taxon>Haplochromini</taxon>
        <taxon>Astatotilapia</taxon>
    </lineage>
</organism>
<dbReference type="GO" id="GO:0004672">
    <property type="term" value="F:protein kinase activity"/>
    <property type="evidence" value="ECO:0007669"/>
    <property type="project" value="InterPro"/>
</dbReference>
<reference evidence="5" key="3">
    <citation type="submission" date="2025-09" db="UniProtKB">
        <authorList>
            <consortium name="Ensembl"/>
        </authorList>
    </citation>
    <scope>IDENTIFICATION</scope>
</reference>
<accession>A0AAX7SGD6</accession>
<dbReference type="Pfam" id="PF00069">
    <property type="entry name" value="Pkinase"/>
    <property type="match status" value="1"/>
</dbReference>
<dbReference type="Gene3D" id="1.10.510.10">
    <property type="entry name" value="Transferase(Phosphotransferase) domain 1"/>
    <property type="match status" value="1"/>
</dbReference>
<evidence type="ECO:0000256" key="1">
    <source>
        <dbReference type="ARBA" id="ARBA00004496"/>
    </source>
</evidence>
<dbReference type="GeneTree" id="ENSGT00940000155605"/>
<comment type="subcellular location">
    <subcellularLocation>
        <location evidence="1">Cytoplasm</location>
    </subcellularLocation>
</comment>
<reference evidence="5" key="2">
    <citation type="submission" date="2025-08" db="UniProtKB">
        <authorList>
            <consortium name="Ensembl"/>
        </authorList>
    </citation>
    <scope>IDENTIFICATION</scope>
</reference>
<evidence type="ECO:0000313" key="5">
    <source>
        <dbReference type="Ensembl" id="ENSACLP00000043542.1"/>
    </source>
</evidence>
<dbReference type="GO" id="GO:0005737">
    <property type="term" value="C:cytoplasm"/>
    <property type="evidence" value="ECO:0007669"/>
    <property type="project" value="UniProtKB-SubCell"/>
</dbReference>
<dbReference type="Gene3D" id="3.30.200.20">
    <property type="entry name" value="Phosphorylase Kinase, domain 1"/>
    <property type="match status" value="1"/>
</dbReference>
<dbReference type="SUPFAM" id="SSF56112">
    <property type="entry name" value="Protein kinase-like (PK-like)"/>
    <property type="match status" value="1"/>
</dbReference>
<dbReference type="Ensembl" id="ENSACLT00000088185.1">
    <property type="protein sequence ID" value="ENSACLP00000043542.1"/>
    <property type="gene ID" value="ENSACLG00000023217.2"/>
</dbReference>
<evidence type="ECO:0000259" key="4">
    <source>
        <dbReference type="PROSITE" id="PS50011"/>
    </source>
</evidence>
<dbReference type="AlphaFoldDB" id="A0AAX7SGD6"/>
<evidence type="ECO:0000256" key="3">
    <source>
        <dbReference type="ARBA" id="ARBA00022553"/>
    </source>
</evidence>
<dbReference type="FunFam" id="3.30.200.20:FF:000098">
    <property type="entry name" value="Nuclear receptor-binding protein 1"/>
    <property type="match status" value="1"/>
</dbReference>
<sequence>EDSEDESEILEESPCGRWQKRREEVNQRNVPGIDNAYLAMDTEEGVEVVWNEVMFSERKNFKLQEEKVKAVFDNLIQLEHLNIVKFHKYWADVKENRARVIFITEYMSSGSLKQFLKKTKKNHKTMNEKAWKRWCTQILSALSYLHSCEPPIIHGNLTCDTIFIQHNGLIKIGSVAPDTINNHVKTCREEQKSLHFFAPEYGAVANVTTAVDIYSFGMCALEVSKHLKFSWLFGREIYNLRVFQEFIQKCLEVDPSKRPTAKELLFHQALFEVPLLKLLAAHCIVSHQRESKRARAHTRTLSQFPALELDKFLEDVRNGIYPLTAFGVPCPQQPQQEAVKSPIVPPSVKTPTPEPAELETRKVLQMQCNIEPVDEGTKHHLTLLLKLEDKLNRHLSCDLLPSECLVLRIIFHHAFIFACLSQVRKWF</sequence>
<dbReference type="InterPro" id="IPR000719">
    <property type="entry name" value="Prot_kinase_dom"/>
</dbReference>
<dbReference type="Proteomes" id="UP000265100">
    <property type="component" value="Chromosome 15"/>
</dbReference>
<keyword evidence="2" id="KW-0963">Cytoplasm</keyword>
<keyword evidence="6" id="KW-1185">Reference proteome</keyword>
<dbReference type="GO" id="GO:0005524">
    <property type="term" value="F:ATP binding"/>
    <property type="evidence" value="ECO:0007669"/>
    <property type="project" value="InterPro"/>
</dbReference>
<keyword evidence="3" id="KW-0597">Phosphoprotein</keyword>
<proteinExistence type="predicted"/>
<dbReference type="PANTHER" id="PTHR13902">
    <property type="entry name" value="SERINE/THREONINE-PROTEIN KINASE WNK WITH NO LYSINE -RELATED"/>
    <property type="match status" value="1"/>
</dbReference>
<dbReference type="FunFam" id="1.10.510.10:FF:001905">
    <property type="entry name" value="nuclear receptor-binding protein-like"/>
    <property type="match status" value="1"/>
</dbReference>
<dbReference type="PROSITE" id="PS50011">
    <property type="entry name" value="PROTEIN_KINASE_DOM"/>
    <property type="match status" value="1"/>
</dbReference>